<dbReference type="GO" id="GO:0008236">
    <property type="term" value="F:serine-type peptidase activity"/>
    <property type="evidence" value="ECO:0007669"/>
    <property type="project" value="UniProtKB-KW"/>
</dbReference>
<dbReference type="InterPro" id="IPR005320">
    <property type="entry name" value="Peptidase_S51"/>
</dbReference>
<reference evidence="5" key="1">
    <citation type="submission" date="2021-01" db="EMBL/GenBank/DDBJ databases">
        <title>Whole genome shotgun sequence of Actinocatenispora rupis NBRC 107355.</title>
        <authorList>
            <person name="Komaki H."/>
            <person name="Tamura T."/>
        </authorList>
    </citation>
    <scope>NUCLEOTIDE SEQUENCE</scope>
    <source>
        <strain evidence="5">NBRC 107355</strain>
    </source>
</reference>
<dbReference type="InterPro" id="IPR029062">
    <property type="entry name" value="Class_I_gatase-like"/>
</dbReference>
<evidence type="ECO:0000256" key="4">
    <source>
        <dbReference type="ARBA" id="ARBA00022825"/>
    </source>
</evidence>
<dbReference type="AlphaFoldDB" id="A0A8J3J097"/>
<keyword evidence="4" id="KW-0720">Serine protease</keyword>
<gene>
    <name evidence="5" type="ORF">Aru02nite_30390</name>
</gene>
<keyword evidence="3" id="KW-0378">Hydrolase</keyword>
<dbReference type="Pfam" id="PF03575">
    <property type="entry name" value="Peptidase_S51"/>
    <property type="match status" value="1"/>
</dbReference>
<evidence type="ECO:0000313" key="6">
    <source>
        <dbReference type="Proteomes" id="UP000612808"/>
    </source>
</evidence>
<accession>A0A8J3J097</accession>
<evidence type="ECO:0008006" key="7">
    <source>
        <dbReference type="Google" id="ProtNLM"/>
    </source>
</evidence>
<comment type="similarity">
    <text evidence="1">Belongs to the peptidase S51 family.</text>
</comment>
<protein>
    <recommendedName>
        <fullName evidence="7">Dipeptidase E</fullName>
    </recommendedName>
</protein>
<organism evidence="5 6">
    <name type="scientific">Actinocatenispora rupis</name>
    <dbReference type="NCBI Taxonomy" id="519421"/>
    <lineage>
        <taxon>Bacteria</taxon>
        <taxon>Bacillati</taxon>
        <taxon>Actinomycetota</taxon>
        <taxon>Actinomycetes</taxon>
        <taxon>Micromonosporales</taxon>
        <taxon>Micromonosporaceae</taxon>
        <taxon>Actinocatenispora</taxon>
    </lineage>
</organism>
<dbReference type="RefSeq" id="WP_203658147.1">
    <property type="nucleotide sequence ID" value="NZ_BAAAZM010000009.1"/>
</dbReference>
<proteinExistence type="inferred from homology"/>
<comment type="caution">
    <text evidence="5">The sequence shown here is derived from an EMBL/GenBank/DDBJ whole genome shotgun (WGS) entry which is preliminary data.</text>
</comment>
<evidence type="ECO:0000313" key="5">
    <source>
        <dbReference type="EMBL" id="GID12150.1"/>
    </source>
</evidence>
<evidence type="ECO:0000256" key="3">
    <source>
        <dbReference type="ARBA" id="ARBA00022801"/>
    </source>
</evidence>
<dbReference type="Gene3D" id="3.40.50.880">
    <property type="match status" value="1"/>
</dbReference>
<keyword evidence="2" id="KW-0645">Protease</keyword>
<dbReference type="SUPFAM" id="SSF52317">
    <property type="entry name" value="Class I glutamine amidotransferase-like"/>
    <property type="match status" value="1"/>
</dbReference>
<keyword evidence="6" id="KW-1185">Reference proteome</keyword>
<sequence length="202" mass="21208">MRLYLSSFRTGAHPARLLALAGGPRTAVLTHALDDAPPEVRDAAVRREVGELAALGLDPYPVDLREPGAVGALAGYDLLWVRGGNVFTLRRALADTGADTVLVDLLRRDTVAYGGYSAGCCVLADDLSGLERVDDPGDPPVRTGLGLLDRAFVPHVRTPEHPESADCDALAAAYAAAGRPHWALRDGDVLVVDGPVTELLAG</sequence>
<name>A0A8J3J097_9ACTN</name>
<dbReference type="EMBL" id="BOMB01000017">
    <property type="protein sequence ID" value="GID12150.1"/>
    <property type="molecule type" value="Genomic_DNA"/>
</dbReference>
<dbReference type="Proteomes" id="UP000612808">
    <property type="component" value="Unassembled WGS sequence"/>
</dbReference>
<dbReference type="GO" id="GO:0006508">
    <property type="term" value="P:proteolysis"/>
    <property type="evidence" value="ECO:0007669"/>
    <property type="project" value="UniProtKB-KW"/>
</dbReference>
<evidence type="ECO:0000256" key="1">
    <source>
        <dbReference type="ARBA" id="ARBA00006534"/>
    </source>
</evidence>
<evidence type="ECO:0000256" key="2">
    <source>
        <dbReference type="ARBA" id="ARBA00022670"/>
    </source>
</evidence>